<evidence type="ECO:0000313" key="4">
    <source>
        <dbReference type="Proteomes" id="UP000035009"/>
    </source>
</evidence>
<name>M3UT43_GORML</name>
<evidence type="ECO:0000313" key="3">
    <source>
        <dbReference type="EMBL" id="GAC78482.1"/>
    </source>
</evidence>
<protein>
    <recommendedName>
        <fullName evidence="5">Nitroreductase</fullName>
    </recommendedName>
</protein>
<comment type="catalytic activity">
    <reaction evidence="2">
        <text>oxidized coenzyme F420-(gamma-L-Glu)(n) + a quinol + H(+) = reduced coenzyme F420-(gamma-L-Glu)(n) + a quinone</text>
        <dbReference type="Rhea" id="RHEA:39663"/>
        <dbReference type="Rhea" id="RHEA-COMP:12939"/>
        <dbReference type="Rhea" id="RHEA-COMP:14378"/>
        <dbReference type="ChEBI" id="CHEBI:15378"/>
        <dbReference type="ChEBI" id="CHEBI:24646"/>
        <dbReference type="ChEBI" id="CHEBI:132124"/>
        <dbReference type="ChEBI" id="CHEBI:133980"/>
        <dbReference type="ChEBI" id="CHEBI:139511"/>
    </reaction>
</comment>
<evidence type="ECO:0000256" key="2">
    <source>
        <dbReference type="ARBA" id="ARBA00049106"/>
    </source>
</evidence>
<dbReference type="EMBL" id="BAOP01000003">
    <property type="protein sequence ID" value="GAC78482.1"/>
    <property type="molecule type" value="Genomic_DNA"/>
</dbReference>
<evidence type="ECO:0000256" key="1">
    <source>
        <dbReference type="ARBA" id="ARBA00008710"/>
    </source>
</evidence>
<dbReference type="PANTHER" id="PTHR39428:SF1">
    <property type="entry name" value="F420H(2)-DEPENDENT QUINONE REDUCTASE RV1261C"/>
    <property type="match status" value="1"/>
</dbReference>
<dbReference type="GO" id="GO:0016491">
    <property type="term" value="F:oxidoreductase activity"/>
    <property type="evidence" value="ECO:0007669"/>
    <property type="project" value="InterPro"/>
</dbReference>
<gene>
    <name evidence="3" type="ORF">GM1_003_02210</name>
</gene>
<evidence type="ECO:0008006" key="5">
    <source>
        <dbReference type="Google" id="ProtNLM"/>
    </source>
</evidence>
<dbReference type="RefSeq" id="WP_008376505.1">
    <property type="nucleotide sequence ID" value="NZ_BAOP01000003.1"/>
</dbReference>
<dbReference type="PANTHER" id="PTHR39428">
    <property type="entry name" value="F420H(2)-DEPENDENT QUINONE REDUCTASE RV1261C"/>
    <property type="match status" value="1"/>
</dbReference>
<proteinExistence type="inferred from homology"/>
<dbReference type="SUPFAM" id="SSF50475">
    <property type="entry name" value="FMN-binding split barrel"/>
    <property type="match status" value="1"/>
</dbReference>
<accession>M3UT43</accession>
<comment type="caution">
    <text evidence="3">The sequence shown here is derived from an EMBL/GenBank/DDBJ whole genome shotgun (WGS) entry which is preliminary data.</text>
</comment>
<dbReference type="Gene3D" id="2.30.110.10">
    <property type="entry name" value="Electron Transport, Fmn-binding Protein, Chain A"/>
    <property type="match status" value="1"/>
</dbReference>
<dbReference type="GO" id="GO:0070967">
    <property type="term" value="F:coenzyme F420 binding"/>
    <property type="evidence" value="ECO:0007669"/>
    <property type="project" value="TreeGrafter"/>
</dbReference>
<dbReference type="InterPro" id="IPR004378">
    <property type="entry name" value="F420H2_quin_Rdtase"/>
</dbReference>
<dbReference type="InterPro" id="IPR012349">
    <property type="entry name" value="Split_barrel_FMN-bd"/>
</dbReference>
<comment type="similarity">
    <text evidence="1">Belongs to the F420H(2)-dependent quinone reductase family.</text>
</comment>
<dbReference type="AlphaFoldDB" id="M3UT43"/>
<dbReference type="Pfam" id="PF04075">
    <property type="entry name" value="F420H2_quin_red"/>
    <property type="match status" value="1"/>
</dbReference>
<organism evidence="3 4">
    <name type="scientific">Gordonia malaquae NBRC 108250</name>
    <dbReference type="NCBI Taxonomy" id="1223542"/>
    <lineage>
        <taxon>Bacteria</taxon>
        <taxon>Bacillati</taxon>
        <taxon>Actinomycetota</taxon>
        <taxon>Actinomycetes</taxon>
        <taxon>Mycobacteriales</taxon>
        <taxon>Gordoniaceae</taxon>
        <taxon>Gordonia</taxon>
    </lineage>
</organism>
<dbReference type="OrthoDB" id="8225825at2"/>
<reference evidence="3 4" key="1">
    <citation type="submission" date="2013-02" db="EMBL/GenBank/DDBJ databases">
        <title>Whole genome shotgun sequence of Gordonia malaquae NBRC 108250.</title>
        <authorList>
            <person name="Yoshida I."/>
            <person name="Hosoyama A."/>
            <person name="Tsuchikane K."/>
            <person name="Ando Y."/>
            <person name="Baba S."/>
            <person name="Ohji S."/>
            <person name="Hamada M."/>
            <person name="Tamura T."/>
            <person name="Yamazoe A."/>
            <person name="Yamazaki S."/>
            <person name="Fujita N."/>
        </authorList>
    </citation>
    <scope>NUCLEOTIDE SEQUENCE [LARGE SCALE GENOMIC DNA]</scope>
    <source>
        <strain evidence="3 4">NBRC 108250</strain>
    </source>
</reference>
<dbReference type="STRING" id="410332.SAMN04488550_2464"/>
<dbReference type="GO" id="GO:0005886">
    <property type="term" value="C:plasma membrane"/>
    <property type="evidence" value="ECO:0007669"/>
    <property type="project" value="TreeGrafter"/>
</dbReference>
<keyword evidence="4" id="KW-1185">Reference proteome</keyword>
<sequence length="155" mass="17216">MSIITRAAIWIGSWPWLPPYLPKIVKVDGWIQRISRGRIDLLWIASLPSVTFTVVGRKSGEPRTTTVLAAPDGDDWIVAGSYFGGPKSPAWVFNMRAAASGTLRVKGVDVPMTATELSGEDRARAWDCLLGVWPNFTLYEQRTDRTIPLFRLSPS</sequence>
<dbReference type="eggNOG" id="COG3695">
    <property type="taxonomic scope" value="Bacteria"/>
</dbReference>
<dbReference type="Proteomes" id="UP000035009">
    <property type="component" value="Unassembled WGS sequence"/>
</dbReference>
<dbReference type="NCBIfam" id="TIGR00026">
    <property type="entry name" value="hi_GC_TIGR00026"/>
    <property type="match status" value="1"/>
</dbReference>